<dbReference type="PROSITE" id="PS50011">
    <property type="entry name" value="PROTEIN_KINASE_DOM"/>
    <property type="match status" value="1"/>
</dbReference>
<dbReference type="PANTHER" id="PTHR44167">
    <property type="entry name" value="OVARIAN-SPECIFIC SERINE/THREONINE-PROTEIN KINASE LOK-RELATED"/>
    <property type="match status" value="1"/>
</dbReference>
<dbReference type="PANTHER" id="PTHR44167:SF24">
    <property type="entry name" value="SERINE_THREONINE-PROTEIN KINASE CHK2"/>
    <property type="match status" value="1"/>
</dbReference>
<reference evidence="2 3" key="1">
    <citation type="journal article" date="2015" name="Sci. Rep.">
        <title>Chromosome-level genome map provides insights into diverse defense mechanisms in the medicinal fungus Ganoderma sinense.</title>
        <authorList>
            <person name="Zhu Y."/>
            <person name="Xu J."/>
            <person name="Sun C."/>
            <person name="Zhou S."/>
            <person name="Xu H."/>
            <person name="Nelson D.R."/>
            <person name="Qian J."/>
            <person name="Song J."/>
            <person name="Luo H."/>
            <person name="Xiang L."/>
            <person name="Li Y."/>
            <person name="Xu Z."/>
            <person name="Ji A."/>
            <person name="Wang L."/>
            <person name="Lu S."/>
            <person name="Hayward A."/>
            <person name="Sun W."/>
            <person name="Li X."/>
            <person name="Schwartz D.C."/>
            <person name="Wang Y."/>
            <person name="Chen S."/>
        </authorList>
    </citation>
    <scope>NUCLEOTIDE SEQUENCE [LARGE SCALE GENOMIC DNA]</scope>
    <source>
        <strain evidence="2 3">ZZ0214-1</strain>
    </source>
</reference>
<feature type="domain" description="Protein kinase" evidence="1">
    <location>
        <begin position="81"/>
        <end position="392"/>
    </location>
</feature>
<dbReference type="Gene3D" id="1.10.510.10">
    <property type="entry name" value="Transferase(Phosphotransferase) domain 1"/>
    <property type="match status" value="1"/>
</dbReference>
<dbReference type="CDD" id="cd00180">
    <property type="entry name" value="PKc"/>
    <property type="match status" value="1"/>
</dbReference>
<dbReference type="OrthoDB" id="2732257at2759"/>
<sequence length="392" mass="45557">MSSSLEAKAAAKPHPLSTAALKFGLSPDEFFWRDHQTWLADSGYMLRSRYRLDWEPSWLKSKKDPFECEDAHSLLASKARFECLNVTNVSKQIVIMDAIRISDGRVVALKRVPKSTYPFEEELNRFLTISEPQAGDPHNHSVPVYDILQSPLDEDIVLLVMPYLIRIDELKFSTIGEAVECFRQLFEGLQFLHRHHIAHLDIHRNNIMMDPTPVFSYIPHPTHSYKSYDFKHSISTRTRTSHPTKYFYIDFGFSWRLPPDDPFPRVGLDVGADKSVPEYEDRQGRHDPFKVDIYCLGNTIRQYFMDKSYSLEFLRPIITEMVQQDPVKRPSIDKAFEQFEQLRASVSPWTLRSRMVYQDELPLGRLYRGCRHAVRTAFWMATGKPALPNPDA</sequence>
<dbReference type="GO" id="GO:0004672">
    <property type="term" value="F:protein kinase activity"/>
    <property type="evidence" value="ECO:0007669"/>
    <property type="project" value="InterPro"/>
</dbReference>
<evidence type="ECO:0000259" key="1">
    <source>
        <dbReference type="PROSITE" id="PS50011"/>
    </source>
</evidence>
<evidence type="ECO:0000313" key="2">
    <source>
        <dbReference type="EMBL" id="PIL35994.1"/>
    </source>
</evidence>
<protein>
    <recommendedName>
        <fullName evidence="1">Protein kinase domain-containing protein</fullName>
    </recommendedName>
</protein>
<dbReference type="InterPro" id="IPR000719">
    <property type="entry name" value="Prot_kinase_dom"/>
</dbReference>
<dbReference type="Pfam" id="PF00069">
    <property type="entry name" value="Pkinase"/>
    <property type="match status" value="1"/>
</dbReference>
<dbReference type="Proteomes" id="UP000230002">
    <property type="component" value="Unassembled WGS sequence"/>
</dbReference>
<dbReference type="InterPro" id="IPR011009">
    <property type="entry name" value="Kinase-like_dom_sf"/>
</dbReference>
<proteinExistence type="predicted"/>
<dbReference type="AlphaFoldDB" id="A0A2G8SQF3"/>
<dbReference type="EMBL" id="AYKW01000002">
    <property type="protein sequence ID" value="PIL35994.1"/>
    <property type="molecule type" value="Genomic_DNA"/>
</dbReference>
<keyword evidence="3" id="KW-1185">Reference proteome</keyword>
<comment type="caution">
    <text evidence="2">The sequence shown here is derived from an EMBL/GenBank/DDBJ whole genome shotgun (WGS) entry which is preliminary data.</text>
</comment>
<name>A0A2G8SQF3_9APHY</name>
<evidence type="ECO:0000313" key="3">
    <source>
        <dbReference type="Proteomes" id="UP000230002"/>
    </source>
</evidence>
<gene>
    <name evidence="2" type="ORF">GSI_01654</name>
</gene>
<dbReference type="STRING" id="1077348.A0A2G8SQF3"/>
<dbReference type="SMART" id="SM00220">
    <property type="entry name" value="S_TKc"/>
    <property type="match status" value="1"/>
</dbReference>
<accession>A0A2G8SQF3</accession>
<dbReference type="GO" id="GO:0005524">
    <property type="term" value="F:ATP binding"/>
    <property type="evidence" value="ECO:0007669"/>
    <property type="project" value="InterPro"/>
</dbReference>
<organism evidence="2 3">
    <name type="scientific">Ganoderma sinense ZZ0214-1</name>
    <dbReference type="NCBI Taxonomy" id="1077348"/>
    <lineage>
        <taxon>Eukaryota</taxon>
        <taxon>Fungi</taxon>
        <taxon>Dikarya</taxon>
        <taxon>Basidiomycota</taxon>
        <taxon>Agaricomycotina</taxon>
        <taxon>Agaricomycetes</taxon>
        <taxon>Polyporales</taxon>
        <taxon>Polyporaceae</taxon>
        <taxon>Ganoderma</taxon>
    </lineage>
</organism>
<dbReference type="SUPFAM" id="SSF56112">
    <property type="entry name" value="Protein kinase-like (PK-like)"/>
    <property type="match status" value="1"/>
</dbReference>